<name>A0A160KV12_9MICO</name>
<dbReference type="Proteomes" id="UP000077071">
    <property type="component" value="Chromosome"/>
</dbReference>
<dbReference type="RefSeq" id="WP_068255475.1">
    <property type="nucleotide sequence ID" value="NZ_CP015515.1"/>
</dbReference>
<dbReference type="OrthoDB" id="5125241at2"/>
<proteinExistence type="predicted"/>
<dbReference type="AlphaFoldDB" id="A0A160KV12"/>
<evidence type="ECO:0000313" key="3">
    <source>
        <dbReference type="Proteomes" id="UP000077071"/>
    </source>
</evidence>
<organism evidence="2 3">
    <name type="scientific">Rathayibacter tritici</name>
    <dbReference type="NCBI Taxonomy" id="33888"/>
    <lineage>
        <taxon>Bacteria</taxon>
        <taxon>Bacillati</taxon>
        <taxon>Actinomycetota</taxon>
        <taxon>Actinomycetes</taxon>
        <taxon>Micrococcales</taxon>
        <taxon>Microbacteriaceae</taxon>
        <taxon>Rathayibacter</taxon>
    </lineage>
</organism>
<dbReference type="PATRIC" id="fig|33888.3.peg.2675"/>
<keyword evidence="3" id="KW-1185">Reference proteome</keyword>
<dbReference type="KEGG" id="rtn:A6122_2401"/>
<reference evidence="2 3" key="1">
    <citation type="submission" date="2016-05" db="EMBL/GenBank/DDBJ databases">
        <title>Complete genome sequence of Rathayibacter tritici NCPPB 1953.</title>
        <authorList>
            <person name="Park J."/>
            <person name="Lee H.-H."/>
            <person name="Lee S.-W."/>
            <person name="Seo Y.-S."/>
        </authorList>
    </citation>
    <scope>NUCLEOTIDE SEQUENCE [LARGE SCALE GENOMIC DNA]</scope>
    <source>
        <strain evidence="2 3">NCPPB 1953</strain>
    </source>
</reference>
<gene>
    <name evidence="2" type="ORF">A6122_2401</name>
</gene>
<dbReference type="EMBL" id="CP015515">
    <property type="protein sequence ID" value="AND17517.1"/>
    <property type="molecule type" value="Genomic_DNA"/>
</dbReference>
<evidence type="ECO:0000313" key="2">
    <source>
        <dbReference type="EMBL" id="AND17517.1"/>
    </source>
</evidence>
<accession>A0A160KV12</accession>
<dbReference type="STRING" id="33888.A6122_2401"/>
<protein>
    <submittedName>
        <fullName evidence="2">Uncharacterized protein</fullName>
    </submittedName>
</protein>
<evidence type="ECO:0000256" key="1">
    <source>
        <dbReference type="SAM" id="MobiDB-lite"/>
    </source>
</evidence>
<sequence length="215" mass="22642">MDPASTPHWGVPSSRTPPSVPLPARVRFEPTALLGSMLRVGALPATLRPRMRQAAPERQRRLVALADVTEGFVVLHTREFTRALRRIAAPAAAAPGDAASVLAVGRDGVELAAERADGLRIAEWERIVSVGVGTSPAGARRVRAVVLAVLAPGSVPAGSAAARAVAEAIAARRRPRTVLIPLVVASPGPLGWRVADDRSFLLALDRLRRALGERA</sequence>
<feature type="region of interest" description="Disordered" evidence="1">
    <location>
        <begin position="1"/>
        <end position="22"/>
    </location>
</feature>